<dbReference type="EMBL" id="BAABGA010000022">
    <property type="protein sequence ID" value="GAA4450784.1"/>
    <property type="molecule type" value="Genomic_DNA"/>
</dbReference>
<evidence type="ECO:0000256" key="1">
    <source>
        <dbReference type="SAM" id="MobiDB-lite"/>
    </source>
</evidence>
<proteinExistence type="predicted"/>
<protein>
    <submittedName>
        <fullName evidence="3">DUF3352 domain-containing protein</fullName>
    </submittedName>
</protein>
<gene>
    <name evidence="3" type="ORF">GCM10023156_17440</name>
</gene>
<feature type="signal peptide" evidence="2">
    <location>
        <begin position="1"/>
        <end position="18"/>
    </location>
</feature>
<keyword evidence="4" id="KW-1185">Reference proteome</keyword>
<evidence type="ECO:0000313" key="4">
    <source>
        <dbReference type="Proteomes" id="UP001500840"/>
    </source>
</evidence>
<keyword evidence="2" id="KW-0732">Signal</keyword>
<feature type="chain" id="PRO_5046649591" evidence="2">
    <location>
        <begin position="19"/>
        <end position="615"/>
    </location>
</feature>
<evidence type="ECO:0000256" key="2">
    <source>
        <dbReference type="SAM" id="SignalP"/>
    </source>
</evidence>
<organism evidence="3 4">
    <name type="scientific">Novipirellula rosea</name>
    <dbReference type="NCBI Taxonomy" id="1031540"/>
    <lineage>
        <taxon>Bacteria</taxon>
        <taxon>Pseudomonadati</taxon>
        <taxon>Planctomycetota</taxon>
        <taxon>Planctomycetia</taxon>
        <taxon>Pirellulales</taxon>
        <taxon>Pirellulaceae</taxon>
        <taxon>Novipirellula</taxon>
    </lineage>
</organism>
<feature type="compositionally biased region" description="Acidic residues" evidence="1">
    <location>
        <begin position="120"/>
        <end position="129"/>
    </location>
</feature>
<sequence length="615" mass="68172">MFLVAAVPAAALPLPAMAKEKAEVPGAPHLLPEDTLLYVRVDNADEFRQSLRDSSVGRMLADPKLKPFAGDMYSTAAELFDKISSEVGVSLDELLAIPSGQVAAALIPGTLPDENTNSVDQEEEQDDSPDAIRRRIERKRRSQNALAGLFIVESGQQTDDMMAIVDQIEQRLLGAGYVRRNRTLDAVELVRLVPPRPGRPQVEYFQHQQTVVFGIGYRTAESALEHWLEKSDAPTMADNGRFANVMSRCVGAEDSRPQLTFFADPYHLVERLVKRGGAAALVWPMLEQLGISKIQGVGGSTFSGGETFDDINHLHVLIDSPRDGFFGVLRPETVDIVPPNWVPSDVTAYTTLQWDFDKTYENLNKILAVFQGEDPLPRLVEQPFLEATGIDIQQDVLSNLSGRYVSVTWLEQPVKLNSQITARAFELKDPEAAKAVIAKFREKRPEALSVETVAGTVVYASTRNRRNVPAALRQPEPSVAILGNWLIVGDSRNFITRMIQANSGSLGRLVEVSEFDLVASELGGKLDGEKPFLVSFVRGADYFRQLYELAKSKDSRQFLRSVGERNVVAKNFSNLLSRNELPPYEEFEKYFAPGGVFAYDESTGIHFGSFNLKPE</sequence>
<name>A0ABP8MK47_9BACT</name>
<feature type="region of interest" description="Disordered" evidence="1">
    <location>
        <begin position="109"/>
        <end position="129"/>
    </location>
</feature>
<comment type="caution">
    <text evidence="3">The sequence shown here is derived from an EMBL/GenBank/DDBJ whole genome shotgun (WGS) entry which is preliminary data.</text>
</comment>
<evidence type="ECO:0000313" key="3">
    <source>
        <dbReference type="EMBL" id="GAA4450784.1"/>
    </source>
</evidence>
<accession>A0ABP8MK47</accession>
<reference evidence="4" key="1">
    <citation type="journal article" date="2019" name="Int. J. Syst. Evol. Microbiol.">
        <title>The Global Catalogue of Microorganisms (GCM) 10K type strain sequencing project: providing services to taxonomists for standard genome sequencing and annotation.</title>
        <authorList>
            <consortium name="The Broad Institute Genomics Platform"/>
            <consortium name="The Broad Institute Genome Sequencing Center for Infectious Disease"/>
            <person name="Wu L."/>
            <person name="Ma J."/>
        </authorList>
    </citation>
    <scope>NUCLEOTIDE SEQUENCE [LARGE SCALE GENOMIC DNA]</scope>
    <source>
        <strain evidence="4">JCM 17759</strain>
    </source>
</reference>
<dbReference type="Proteomes" id="UP001500840">
    <property type="component" value="Unassembled WGS sequence"/>
</dbReference>